<dbReference type="RefSeq" id="WP_068824312.1">
    <property type="nucleotide sequence ID" value="NZ_CP014224.1"/>
</dbReference>
<reference evidence="1 2" key="1">
    <citation type="submission" date="2016-02" db="EMBL/GenBank/DDBJ databases">
        <authorList>
            <person name="Wen L."/>
            <person name="He K."/>
            <person name="Yang H."/>
        </authorList>
    </citation>
    <scope>NUCLEOTIDE SEQUENCE [LARGE SCALE GENOMIC DNA]</scope>
    <source>
        <strain evidence="1 2">CZ1127</strain>
    </source>
</reference>
<dbReference type="STRING" id="1790137.AXE80_02420"/>
<protein>
    <recommendedName>
        <fullName evidence="3">DUF3324 domain-containing protein</fullName>
    </recommendedName>
</protein>
<keyword evidence="2" id="KW-1185">Reference proteome</keyword>
<dbReference type="OrthoDB" id="1419910at2"/>
<evidence type="ECO:0000313" key="1">
    <source>
        <dbReference type="EMBL" id="ANW95207.1"/>
    </source>
</evidence>
<evidence type="ECO:0008006" key="3">
    <source>
        <dbReference type="Google" id="ProtNLM"/>
    </source>
</evidence>
<name>A0A1B1Y385_9FLAO</name>
<evidence type="ECO:0000313" key="2">
    <source>
        <dbReference type="Proteomes" id="UP000092967"/>
    </source>
</evidence>
<dbReference type="AlphaFoldDB" id="A0A1B1Y385"/>
<accession>A0A1B1Y385</accession>
<gene>
    <name evidence="1" type="ORF">AXE80_02420</name>
</gene>
<dbReference type="EMBL" id="CP014224">
    <property type="protein sequence ID" value="ANW95207.1"/>
    <property type="molecule type" value="Genomic_DNA"/>
</dbReference>
<organism evidence="1 2">
    <name type="scientific">Wenyingzhuangia fucanilytica</name>
    <dbReference type="NCBI Taxonomy" id="1790137"/>
    <lineage>
        <taxon>Bacteria</taxon>
        <taxon>Pseudomonadati</taxon>
        <taxon>Bacteroidota</taxon>
        <taxon>Flavobacteriia</taxon>
        <taxon>Flavobacteriales</taxon>
        <taxon>Flavobacteriaceae</taxon>
        <taxon>Wenyingzhuangia</taxon>
    </lineage>
</organism>
<sequence>MRIFTTVITAITLFFSLNIFSQALNDRKGAGVSVSPAHLHLTQIPGSTKSYKITINNDTRSVNSFRIRMKDFEMNSKGQSTFLEPGTGKYSLSKWTTVSPNFVDLAPFEKKEITVTVSVPNSDAGNKAAWEILMIEQEKPRESLKISEKRSNTIGMGVIPTFAFGVFAYQNPPTVENKNVQLINFKQEERTISIQAENKGDGIAYCSAYIDLTNLTTGTQERFPVKKFTILPELIRDFKYEIPKKYKSGKFLAIGVLDYEDAPEIQAAKLEFEMN</sequence>
<proteinExistence type="predicted"/>
<dbReference type="KEGG" id="wfu:AXE80_02420"/>
<dbReference type="Proteomes" id="UP000092967">
    <property type="component" value="Chromosome"/>
</dbReference>